<protein>
    <recommendedName>
        <fullName evidence="6">LPXTG-domain-containing protein</fullName>
    </recommendedName>
</protein>
<comment type="caution">
    <text evidence="4">The sequence shown here is derived from an EMBL/GenBank/DDBJ whole genome shotgun (WGS) entry which is preliminary data.</text>
</comment>
<keyword evidence="3" id="KW-0732">Signal</keyword>
<feature type="region of interest" description="Disordered" evidence="1">
    <location>
        <begin position="365"/>
        <end position="445"/>
    </location>
</feature>
<keyword evidence="2" id="KW-1133">Transmembrane helix</keyword>
<feature type="compositionally biased region" description="Basic and acidic residues" evidence="1">
    <location>
        <begin position="478"/>
        <end position="489"/>
    </location>
</feature>
<keyword evidence="5" id="KW-1185">Reference proteome</keyword>
<feature type="region of interest" description="Disordered" evidence="1">
    <location>
        <begin position="478"/>
        <end position="522"/>
    </location>
</feature>
<feature type="chain" id="PRO_5016777931" description="LPXTG-domain-containing protein" evidence="3">
    <location>
        <begin position="22"/>
        <end position="522"/>
    </location>
</feature>
<gene>
    <name evidence="4" type="ORF">BP5553_07156</name>
</gene>
<keyword evidence="2" id="KW-0472">Membrane</keyword>
<evidence type="ECO:0000256" key="1">
    <source>
        <dbReference type="SAM" id="MobiDB-lite"/>
    </source>
</evidence>
<proteinExistence type="predicted"/>
<dbReference type="EMBL" id="NPIC01000006">
    <property type="protein sequence ID" value="RDL35225.1"/>
    <property type="molecule type" value="Genomic_DNA"/>
</dbReference>
<accession>A0A370TIN9</accession>
<dbReference type="GeneID" id="43600005"/>
<name>A0A370TIN9_9HELO</name>
<feature type="signal peptide" evidence="3">
    <location>
        <begin position="1"/>
        <end position="21"/>
    </location>
</feature>
<keyword evidence="2" id="KW-0812">Transmembrane</keyword>
<feature type="compositionally biased region" description="Polar residues" evidence="1">
    <location>
        <begin position="422"/>
        <end position="432"/>
    </location>
</feature>
<evidence type="ECO:0000313" key="4">
    <source>
        <dbReference type="EMBL" id="RDL35225.1"/>
    </source>
</evidence>
<evidence type="ECO:0008006" key="6">
    <source>
        <dbReference type="Google" id="ProtNLM"/>
    </source>
</evidence>
<evidence type="ECO:0000313" key="5">
    <source>
        <dbReference type="Proteomes" id="UP000254866"/>
    </source>
</evidence>
<dbReference type="OrthoDB" id="5426678at2759"/>
<organism evidence="4 5">
    <name type="scientific">Venustampulla echinocandica</name>
    <dbReference type="NCBI Taxonomy" id="2656787"/>
    <lineage>
        <taxon>Eukaryota</taxon>
        <taxon>Fungi</taxon>
        <taxon>Dikarya</taxon>
        <taxon>Ascomycota</taxon>
        <taxon>Pezizomycotina</taxon>
        <taxon>Leotiomycetes</taxon>
        <taxon>Helotiales</taxon>
        <taxon>Pleuroascaceae</taxon>
        <taxon>Venustampulla</taxon>
    </lineage>
</organism>
<evidence type="ECO:0000256" key="3">
    <source>
        <dbReference type="SAM" id="SignalP"/>
    </source>
</evidence>
<dbReference type="AlphaFoldDB" id="A0A370TIN9"/>
<dbReference type="STRING" id="2656787.A0A370TIN9"/>
<feature type="region of interest" description="Disordered" evidence="1">
    <location>
        <begin position="328"/>
        <end position="352"/>
    </location>
</feature>
<dbReference type="Proteomes" id="UP000254866">
    <property type="component" value="Unassembled WGS sequence"/>
</dbReference>
<feature type="transmembrane region" description="Helical" evidence="2">
    <location>
        <begin position="235"/>
        <end position="258"/>
    </location>
</feature>
<evidence type="ECO:0000256" key="2">
    <source>
        <dbReference type="SAM" id="Phobius"/>
    </source>
</evidence>
<feature type="compositionally biased region" description="Polar residues" evidence="1">
    <location>
        <begin position="338"/>
        <end position="352"/>
    </location>
</feature>
<feature type="compositionally biased region" description="Polar residues" evidence="1">
    <location>
        <begin position="390"/>
        <end position="411"/>
    </location>
</feature>
<dbReference type="RefSeq" id="XP_031868048.1">
    <property type="nucleotide sequence ID" value="XM_032015779.1"/>
</dbReference>
<reference evidence="4 5" key="1">
    <citation type="journal article" date="2018" name="IMA Fungus">
        <title>IMA Genome-F 9: Draft genome sequence of Annulohypoxylon stygium, Aspergillus mulundensis, Berkeleyomyces basicola (syn. Thielaviopsis basicola), Ceratocystis smalleyi, two Cercospora beticola strains, Coleophoma cylindrospora, Fusarium fracticaudum, Phialophora cf. hyalina, and Morchella septimelata.</title>
        <authorList>
            <person name="Wingfield B.D."/>
            <person name="Bills G.F."/>
            <person name="Dong Y."/>
            <person name="Huang W."/>
            <person name="Nel W.J."/>
            <person name="Swalarsk-Parry B.S."/>
            <person name="Vaghefi N."/>
            <person name="Wilken P.M."/>
            <person name="An Z."/>
            <person name="de Beer Z.W."/>
            <person name="De Vos L."/>
            <person name="Chen L."/>
            <person name="Duong T.A."/>
            <person name="Gao Y."/>
            <person name="Hammerbacher A."/>
            <person name="Kikkert J.R."/>
            <person name="Li Y."/>
            <person name="Li H."/>
            <person name="Li K."/>
            <person name="Li Q."/>
            <person name="Liu X."/>
            <person name="Ma X."/>
            <person name="Naidoo K."/>
            <person name="Pethybridge S.J."/>
            <person name="Sun J."/>
            <person name="Steenkamp E.T."/>
            <person name="van der Nest M.A."/>
            <person name="van Wyk S."/>
            <person name="Wingfield M.J."/>
            <person name="Xiong C."/>
            <person name="Yue Q."/>
            <person name="Zhang X."/>
        </authorList>
    </citation>
    <scope>NUCLEOTIDE SEQUENCE [LARGE SCALE GENOMIC DNA]</scope>
    <source>
        <strain evidence="4 5">BP 5553</strain>
    </source>
</reference>
<sequence length="522" mass="56027">MVLLPKLSIVPVLLLASNGLAFKVTPGSPCTEICREGSAPESSEADTSNTFGSEIACQDKTLNTTDVGKKFKACVSCLQNSTTSASSGNDQEWFLYNLRYALGSCLFGFANASDAVSTPCSTSTACGPLQKAIENADLVPSNEGTYSYCTADDHAILGSFQPKCTKCLQDSGVEVYLSNFLIALKAGCTQQPPAGTMIGLDSTVFTTKEVNITWPGYNPNDPPKAKEHKALSKGAIIGIAVGLAALFLIASAIIFIYCRKRRALDHLKALNSPLDSRFGATNITSPNAGAYGNPYGGSPPINAAPLQLYNAPKSRLSKDQITHVGEVKDQNSWHRYSPSHSDSQPPVYVPSSTIPTHQAYIASPAESHSTKFSMSPGPSPEYPPSRVSPHYSQQAHQSLLSTSTQSRHNTPLPSPPSRISPKYTTPINTQAPPQIPRAPSRNQGISTNTLATHASIDGSTGPSAARYEGRYDFELAEQERREREARGEVVLEPVKKKKKKKKSRGDDTPDSAVSEEQWPGSY</sequence>